<feature type="domain" description="CD80-like immunoglobulin C2-set" evidence="3">
    <location>
        <begin position="140"/>
        <end position="227"/>
    </location>
</feature>
<organism evidence="4 5">
    <name type="scientific">Cherax quadricarinatus</name>
    <name type="common">Australian red claw crayfish</name>
    <dbReference type="NCBI Taxonomy" id="27406"/>
    <lineage>
        <taxon>Eukaryota</taxon>
        <taxon>Metazoa</taxon>
        <taxon>Ecdysozoa</taxon>
        <taxon>Arthropoda</taxon>
        <taxon>Crustacea</taxon>
        <taxon>Multicrustacea</taxon>
        <taxon>Malacostraca</taxon>
        <taxon>Eumalacostraca</taxon>
        <taxon>Eucarida</taxon>
        <taxon>Decapoda</taxon>
        <taxon>Pleocyemata</taxon>
        <taxon>Astacidea</taxon>
        <taxon>Parastacoidea</taxon>
        <taxon>Parastacidae</taxon>
        <taxon>Cherax</taxon>
    </lineage>
</organism>
<proteinExistence type="predicted"/>
<gene>
    <name evidence="4" type="ORF">OTU49_003069</name>
</gene>
<feature type="chain" id="PRO_5043833406" description="CD80-like immunoglobulin C2-set domain-containing protein" evidence="2">
    <location>
        <begin position="22"/>
        <end position="289"/>
    </location>
</feature>
<dbReference type="Gene3D" id="2.60.40.10">
    <property type="entry name" value="Immunoglobulins"/>
    <property type="match status" value="2"/>
</dbReference>
<evidence type="ECO:0000256" key="1">
    <source>
        <dbReference type="ARBA" id="ARBA00023157"/>
    </source>
</evidence>
<dbReference type="EMBL" id="JARKIK010000034">
    <property type="protein sequence ID" value="KAK8740163.1"/>
    <property type="molecule type" value="Genomic_DNA"/>
</dbReference>
<evidence type="ECO:0000256" key="2">
    <source>
        <dbReference type="SAM" id="SignalP"/>
    </source>
</evidence>
<protein>
    <recommendedName>
        <fullName evidence="3">CD80-like immunoglobulin C2-set domain-containing protein</fullName>
    </recommendedName>
</protein>
<keyword evidence="2" id="KW-0732">Signal</keyword>
<dbReference type="Pfam" id="PF08205">
    <property type="entry name" value="C2-set_2"/>
    <property type="match status" value="1"/>
</dbReference>
<dbReference type="PANTHER" id="PTHR21261">
    <property type="entry name" value="BEAT PROTEIN"/>
    <property type="match status" value="1"/>
</dbReference>
<dbReference type="InterPro" id="IPR013783">
    <property type="entry name" value="Ig-like_fold"/>
</dbReference>
<evidence type="ECO:0000313" key="5">
    <source>
        <dbReference type="Proteomes" id="UP001445076"/>
    </source>
</evidence>
<dbReference type="PANTHER" id="PTHR21261:SF15">
    <property type="entry name" value="BEATEN PATH IIIA, ISOFORM D-RELATED"/>
    <property type="match status" value="1"/>
</dbReference>
<keyword evidence="5" id="KW-1185">Reference proteome</keyword>
<dbReference type="SUPFAM" id="SSF48726">
    <property type="entry name" value="Immunoglobulin"/>
    <property type="match status" value="2"/>
</dbReference>
<dbReference type="InterPro" id="IPR036179">
    <property type="entry name" value="Ig-like_dom_sf"/>
</dbReference>
<sequence>MSFSLTSLFLHLLFLQGVSLAIRISQLEVPTLLAVGEGGWLVCDWDDEGDHVYSLKWYLGIDEFYRWTPLETPSVKTFPMQHFRVDTRASQRGRVRIHNVTVNAGGNYQCEVSGEAPVFKTSVKSSIMTVVDLPDERPTITGEEEGPFKLQQQVTFTCFSQNARPAPSLSFYINNQTVDPSWEEGVLVHVNKTTTLETAFKTLRFHLRPNMVHMGVLQVKCAASYPELYWESSERVFTVDLPYNHAYQPDSQGFMTHSGDNFRATPHTPLIYSLPLVLSILFSYSLYHC</sequence>
<feature type="signal peptide" evidence="2">
    <location>
        <begin position="1"/>
        <end position="21"/>
    </location>
</feature>
<dbReference type="Proteomes" id="UP001445076">
    <property type="component" value="Unassembled WGS sequence"/>
</dbReference>
<evidence type="ECO:0000313" key="4">
    <source>
        <dbReference type="EMBL" id="KAK8740163.1"/>
    </source>
</evidence>
<evidence type="ECO:0000259" key="3">
    <source>
        <dbReference type="Pfam" id="PF08205"/>
    </source>
</evidence>
<reference evidence="4 5" key="1">
    <citation type="journal article" date="2024" name="BMC Genomics">
        <title>Genome assembly of redclaw crayfish (Cherax quadricarinatus) provides insights into its immune adaptation and hypoxia tolerance.</title>
        <authorList>
            <person name="Liu Z."/>
            <person name="Zheng J."/>
            <person name="Li H."/>
            <person name="Fang K."/>
            <person name="Wang S."/>
            <person name="He J."/>
            <person name="Zhou D."/>
            <person name="Weng S."/>
            <person name="Chi M."/>
            <person name="Gu Z."/>
            <person name="He J."/>
            <person name="Li F."/>
            <person name="Wang M."/>
        </authorList>
    </citation>
    <scope>NUCLEOTIDE SEQUENCE [LARGE SCALE GENOMIC DNA]</scope>
    <source>
        <strain evidence="4">ZL_2023a</strain>
    </source>
</reference>
<dbReference type="InterPro" id="IPR013162">
    <property type="entry name" value="CD80_C2-set"/>
</dbReference>
<keyword evidence="1" id="KW-1015">Disulfide bond</keyword>
<accession>A0AAW0XJJ1</accession>
<dbReference type="AlphaFoldDB" id="A0AAW0XJJ1"/>
<name>A0AAW0XJJ1_CHEQU</name>
<comment type="caution">
    <text evidence="4">The sequence shown here is derived from an EMBL/GenBank/DDBJ whole genome shotgun (WGS) entry which is preliminary data.</text>
</comment>